<keyword evidence="3" id="KW-1185">Reference proteome</keyword>
<evidence type="ECO:0000313" key="3">
    <source>
        <dbReference type="Proteomes" id="UP000321523"/>
    </source>
</evidence>
<dbReference type="AlphaFoldDB" id="A0A512DHC1"/>
<proteinExistence type="predicted"/>
<protein>
    <submittedName>
        <fullName evidence="2">Uncharacterized protein</fullName>
    </submittedName>
</protein>
<dbReference type="OrthoDB" id="7350856at2"/>
<dbReference type="PROSITE" id="PS51318">
    <property type="entry name" value="TAT"/>
    <property type="match status" value="1"/>
</dbReference>
<name>A0A512DHC1_9PROT</name>
<reference evidence="2 3" key="1">
    <citation type="submission" date="2019-07" db="EMBL/GenBank/DDBJ databases">
        <title>Whole genome shotgun sequence of Skermanella aerolata NBRC 106429.</title>
        <authorList>
            <person name="Hosoyama A."/>
            <person name="Uohara A."/>
            <person name="Ohji S."/>
            <person name="Ichikawa N."/>
        </authorList>
    </citation>
    <scope>NUCLEOTIDE SEQUENCE [LARGE SCALE GENOMIC DNA]</scope>
    <source>
        <strain evidence="2 3">NBRC 106429</strain>
    </source>
</reference>
<organism evidence="2 3">
    <name type="scientific">Skermanella aerolata</name>
    <dbReference type="NCBI Taxonomy" id="393310"/>
    <lineage>
        <taxon>Bacteria</taxon>
        <taxon>Pseudomonadati</taxon>
        <taxon>Pseudomonadota</taxon>
        <taxon>Alphaproteobacteria</taxon>
        <taxon>Rhodospirillales</taxon>
        <taxon>Azospirillaceae</taxon>
        <taxon>Skermanella</taxon>
    </lineage>
</organism>
<gene>
    <name evidence="2" type="ORF">SAE02_00270</name>
</gene>
<keyword evidence="1" id="KW-0732">Signal</keyword>
<feature type="chain" id="PRO_5021741436" evidence="1">
    <location>
        <begin position="25"/>
        <end position="204"/>
    </location>
</feature>
<sequence length="204" mass="22321">MIGRRAWIGTAAALTLVLPAAAAAADLATLSAARWGMDAGELDRALGDFDTRLPGRWDFGRYYADSSVENVEVAGIPFRAFLQMDRKSGRLSQVLLERRGHQATPMVFEDIANALIGQFGEPAENTNDGNAAVPSSVRLVWKLPDMTINASFFDFRTSAIFSEDPNVEPNPLVPYAERRRNNPRTLPRRALIRFNPPGCDGAGC</sequence>
<dbReference type="EMBL" id="BJYZ01000001">
    <property type="protein sequence ID" value="GEO35879.1"/>
    <property type="molecule type" value="Genomic_DNA"/>
</dbReference>
<evidence type="ECO:0000313" key="2">
    <source>
        <dbReference type="EMBL" id="GEO35879.1"/>
    </source>
</evidence>
<dbReference type="Proteomes" id="UP000321523">
    <property type="component" value="Unassembled WGS sequence"/>
</dbReference>
<accession>A0A512DHC1</accession>
<comment type="caution">
    <text evidence="2">The sequence shown here is derived from an EMBL/GenBank/DDBJ whole genome shotgun (WGS) entry which is preliminary data.</text>
</comment>
<evidence type="ECO:0000256" key="1">
    <source>
        <dbReference type="SAM" id="SignalP"/>
    </source>
</evidence>
<dbReference type="RefSeq" id="WP_147039948.1">
    <property type="nucleotide sequence ID" value="NZ_BJYZ01000001.1"/>
</dbReference>
<dbReference type="InterPro" id="IPR006311">
    <property type="entry name" value="TAT_signal"/>
</dbReference>
<feature type="signal peptide" evidence="1">
    <location>
        <begin position="1"/>
        <end position="24"/>
    </location>
</feature>